<evidence type="ECO:0000313" key="3">
    <source>
        <dbReference type="EMBL" id="MFD2068930.1"/>
    </source>
</evidence>
<keyword evidence="2" id="KW-1133">Transmembrane helix</keyword>
<keyword evidence="1" id="KW-0677">Repeat</keyword>
<dbReference type="Pfam" id="PF02985">
    <property type="entry name" value="HEAT"/>
    <property type="match status" value="1"/>
</dbReference>
<keyword evidence="2" id="KW-0812">Transmembrane</keyword>
<sequence length="363" mass="41619">MGKFYKLLNIFAGLPETVDMILHISLSFFAVTFVVFLFIIFSRIKEGMQLKRQKWLERESQEFITSFLFDEEWTGERTALFRAKTLTTTSSRQIFLENLIRMHKNIIGESSNKLSVLYQDLGLYQHSKQKLYSDSWDVIATGISELAEMGMRQDTELIRSFIKQSNTILRSEALVALVKLEKDVPFSFLNELSEPLSGWQQMQLAKASHKAHFVLLPEFKQWLTNHEESIVVFSTRMVVQHAQHKAIPSLIKLLQHPSAEVRKEVIIALRQLEASEATESLIGIYPAETKENKLHILKALPIITLDDTFEFYETVLRDSDKSLQIAAARALIKSGGTDFLFNIKNDLQHALQSVAAFVLDPRI</sequence>
<dbReference type="Proteomes" id="UP001597369">
    <property type="component" value="Unassembled WGS sequence"/>
</dbReference>
<dbReference type="PROSITE" id="PS50176">
    <property type="entry name" value="ARM_REPEAT"/>
    <property type="match status" value="1"/>
</dbReference>
<dbReference type="RefSeq" id="WP_229957664.1">
    <property type="nucleotide sequence ID" value="NZ_JAJJWI010000001.1"/>
</dbReference>
<evidence type="ECO:0000256" key="2">
    <source>
        <dbReference type="SAM" id="Phobius"/>
    </source>
</evidence>
<organism evidence="3 4">
    <name type="scientific">Pontibacter silvestris</name>
    <dbReference type="NCBI Taxonomy" id="2305183"/>
    <lineage>
        <taxon>Bacteria</taxon>
        <taxon>Pseudomonadati</taxon>
        <taxon>Bacteroidota</taxon>
        <taxon>Cytophagia</taxon>
        <taxon>Cytophagales</taxon>
        <taxon>Hymenobacteraceae</taxon>
        <taxon>Pontibacter</taxon>
    </lineage>
</organism>
<comment type="caution">
    <text evidence="3">The sequence shown here is derived from an EMBL/GenBank/DDBJ whole genome shotgun (WGS) entry which is preliminary data.</text>
</comment>
<evidence type="ECO:0000256" key="1">
    <source>
        <dbReference type="ARBA" id="ARBA00022737"/>
    </source>
</evidence>
<dbReference type="InterPro" id="IPR000357">
    <property type="entry name" value="HEAT"/>
</dbReference>
<dbReference type="Gene3D" id="1.25.10.10">
    <property type="entry name" value="Leucine-rich Repeat Variant"/>
    <property type="match status" value="1"/>
</dbReference>
<dbReference type="InterPro" id="IPR011989">
    <property type="entry name" value="ARM-like"/>
</dbReference>
<reference evidence="4" key="1">
    <citation type="journal article" date="2019" name="Int. J. Syst. Evol. Microbiol.">
        <title>The Global Catalogue of Microorganisms (GCM) 10K type strain sequencing project: providing services to taxonomists for standard genome sequencing and annotation.</title>
        <authorList>
            <consortium name="The Broad Institute Genomics Platform"/>
            <consortium name="The Broad Institute Genome Sequencing Center for Infectious Disease"/>
            <person name="Wu L."/>
            <person name="Ma J."/>
        </authorList>
    </citation>
    <scope>NUCLEOTIDE SEQUENCE [LARGE SCALE GENOMIC DNA]</scope>
    <source>
        <strain evidence="4">JCM 16545</strain>
    </source>
</reference>
<keyword evidence="4" id="KW-1185">Reference proteome</keyword>
<keyword evidence="2" id="KW-0472">Membrane</keyword>
<dbReference type="SUPFAM" id="SSF48371">
    <property type="entry name" value="ARM repeat"/>
    <property type="match status" value="1"/>
</dbReference>
<dbReference type="EMBL" id="JBHUHV010000058">
    <property type="protein sequence ID" value="MFD2068930.1"/>
    <property type="molecule type" value="Genomic_DNA"/>
</dbReference>
<evidence type="ECO:0000313" key="4">
    <source>
        <dbReference type="Proteomes" id="UP001597369"/>
    </source>
</evidence>
<dbReference type="InterPro" id="IPR016024">
    <property type="entry name" value="ARM-type_fold"/>
</dbReference>
<feature type="transmembrane region" description="Helical" evidence="2">
    <location>
        <begin position="20"/>
        <end position="44"/>
    </location>
</feature>
<dbReference type="InterPro" id="IPR000225">
    <property type="entry name" value="Armadillo"/>
</dbReference>
<accession>A0ABW4X3P8</accession>
<protein>
    <submittedName>
        <fullName evidence="3">HEAT repeat domain-containing protein</fullName>
    </submittedName>
</protein>
<name>A0ABW4X3P8_9BACT</name>
<gene>
    <name evidence="3" type="ORF">ACFSKU_18720</name>
</gene>
<proteinExistence type="predicted"/>